<evidence type="ECO:0000313" key="1">
    <source>
        <dbReference type="EMBL" id="TYA71732.1"/>
    </source>
</evidence>
<comment type="caution">
    <text evidence="1">The sequence shown here is derived from an EMBL/GenBank/DDBJ whole genome shotgun (WGS) entry which is preliminary data.</text>
</comment>
<protein>
    <submittedName>
        <fullName evidence="1">Uncharacterized protein</fullName>
    </submittedName>
</protein>
<reference evidence="1 2" key="1">
    <citation type="submission" date="2019-08" db="EMBL/GenBank/DDBJ databases">
        <title>Seonamhaeicola sediminis sp. nov., isolated from marine sediment.</title>
        <authorList>
            <person name="Cao W.R."/>
        </authorList>
    </citation>
    <scope>NUCLEOTIDE SEQUENCE [LARGE SCALE GENOMIC DNA]</scope>
    <source>
        <strain evidence="1 2">B011</strain>
    </source>
</reference>
<dbReference type="OrthoDB" id="9800955at2"/>
<keyword evidence="2" id="KW-1185">Reference proteome</keyword>
<organism evidence="1 2">
    <name type="scientific">Seonamhaeicola marinus</name>
    <dbReference type="NCBI Taxonomy" id="1912246"/>
    <lineage>
        <taxon>Bacteria</taxon>
        <taxon>Pseudomonadati</taxon>
        <taxon>Bacteroidota</taxon>
        <taxon>Flavobacteriia</taxon>
        <taxon>Flavobacteriales</taxon>
        <taxon>Flavobacteriaceae</taxon>
    </lineage>
</organism>
<proteinExistence type="predicted"/>
<dbReference type="Proteomes" id="UP000323930">
    <property type="component" value="Unassembled WGS sequence"/>
</dbReference>
<dbReference type="EMBL" id="VSDQ01000718">
    <property type="protein sequence ID" value="TYA71732.1"/>
    <property type="molecule type" value="Genomic_DNA"/>
</dbReference>
<accession>A0A5D0HQS2</accession>
<gene>
    <name evidence="1" type="ORF">FUA24_19450</name>
</gene>
<name>A0A5D0HQS2_9FLAO</name>
<sequence>MKFVVKLFALVVCVGLFNSCENEDDYVPPYNEVSSLVYWSSPASTSQETEKTIGVGNYIAFKDLSRGVVTHEWKIQEGSHFMNGGFTEADSLRYTNFIKPNAGLSTSERLAYVLFTEAGVKEVTLSNTFKDSVTDAFKEGSLWKVNKVFTITVAD</sequence>
<dbReference type="AlphaFoldDB" id="A0A5D0HQS2"/>
<dbReference type="RefSeq" id="WP_148544718.1">
    <property type="nucleotide sequence ID" value="NZ_VSDQ01000718.1"/>
</dbReference>
<evidence type="ECO:0000313" key="2">
    <source>
        <dbReference type="Proteomes" id="UP000323930"/>
    </source>
</evidence>